<evidence type="ECO:0000256" key="4">
    <source>
        <dbReference type="ARBA" id="ARBA00022606"/>
    </source>
</evidence>
<name>A0AAE9JKB4_CAEBR</name>
<evidence type="ECO:0000256" key="19">
    <source>
        <dbReference type="SAM" id="Phobius"/>
    </source>
</evidence>
<proteinExistence type="inferred from homology"/>
<keyword evidence="9 19" id="KW-0472">Membrane</keyword>
<keyword evidence="11" id="KW-0325">Glycoprotein</keyword>
<dbReference type="SUPFAM" id="SSF81321">
    <property type="entry name" value="Family A G protein-coupled receptor-like"/>
    <property type="match status" value="2"/>
</dbReference>
<dbReference type="GO" id="GO:0060170">
    <property type="term" value="C:ciliary membrane"/>
    <property type="evidence" value="ECO:0007669"/>
    <property type="project" value="UniProtKB-SubCell"/>
</dbReference>
<dbReference type="PANTHER" id="PTHR22943">
    <property type="entry name" value="7-TRANSMEMBRANE DOMAIN RECEPTOR C.ELEGANS"/>
    <property type="match status" value="1"/>
</dbReference>
<keyword evidence="3" id="KW-0145">Chemotaxis</keyword>
<keyword evidence="10" id="KW-0675">Receptor</keyword>
<gene>
    <name evidence="20" type="ORF">L5515_007094</name>
</gene>
<evidence type="ECO:0000256" key="3">
    <source>
        <dbReference type="ARBA" id="ARBA00022500"/>
    </source>
</evidence>
<evidence type="ECO:0000256" key="16">
    <source>
        <dbReference type="ARBA" id="ARBA00067967"/>
    </source>
</evidence>
<protein>
    <recommendedName>
        <fullName evidence="16">Serpentine receptor class r-10</fullName>
    </recommendedName>
    <alternativeName>
        <fullName evidence="17">Odorant response abnormal protein 10</fullName>
    </alternativeName>
    <alternativeName>
        <fullName evidence="18">Olfactory receptor 10</fullName>
    </alternativeName>
</protein>
<dbReference type="Proteomes" id="UP000829354">
    <property type="component" value="Chromosome V"/>
</dbReference>
<evidence type="ECO:0000256" key="7">
    <source>
        <dbReference type="ARBA" id="ARBA00022989"/>
    </source>
</evidence>
<feature type="transmembrane region" description="Helical" evidence="19">
    <location>
        <begin position="288"/>
        <end position="310"/>
    </location>
</feature>
<dbReference type="EMBL" id="CP092624">
    <property type="protein sequence ID" value="UMM33725.1"/>
    <property type="molecule type" value="Genomic_DNA"/>
</dbReference>
<evidence type="ECO:0000313" key="21">
    <source>
        <dbReference type="Proteomes" id="UP000829354"/>
    </source>
</evidence>
<evidence type="ECO:0000256" key="8">
    <source>
        <dbReference type="ARBA" id="ARBA00023069"/>
    </source>
</evidence>
<comment type="function">
    <text evidence="13">An odorant receptor which affects chemotaxis to the volatile odorant diacetyl. Specifies AWA neuronal cell fate via the odr-7 pathway.</text>
</comment>
<feature type="transmembrane region" description="Helical" evidence="19">
    <location>
        <begin position="331"/>
        <end position="356"/>
    </location>
</feature>
<keyword evidence="5 19" id="KW-0812">Transmembrane</keyword>
<keyword evidence="2" id="KW-1003">Cell membrane</keyword>
<reference evidence="20 21" key="1">
    <citation type="submission" date="2022-04" db="EMBL/GenBank/DDBJ databases">
        <title>Chromosome-level reference genomes for two strains of Caenorhabditis briggsae: an improved platform for comparative genomics.</title>
        <authorList>
            <person name="Stevens L."/>
            <person name="Andersen E."/>
        </authorList>
    </citation>
    <scope>NUCLEOTIDE SEQUENCE [LARGE SCALE GENOMIC DNA]</scope>
    <source>
        <strain evidence="20">VX34</strain>
        <tissue evidence="20">Whole-organism</tissue>
    </source>
</reference>
<evidence type="ECO:0000256" key="12">
    <source>
        <dbReference type="ARBA" id="ARBA00023273"/>
    </source>
</evidence>
<dbReference type="GO" id="GO:0007608">
    <property type="term" value="P:sensory perception of smell"/>
    <property type="evidence" value="ECO:0007669"/>
    <property type="project" value="UniProtKB-KW"/>
</dbReference>
<keyword evidence="8" id="KW-0969">Cilium</keyword>
<feature type="transmembrane region" description="Helical" evidence="19">
    <location>
        <begin position="96"/>
        <end position="118"/>
    </location>
</feature>
<dbReference type="AlphaFoldDB" id="A0AAE9JKB4"/>
<keyword evidence="7 19" id="KW-1133">Transmembrane helix</keyword>
<evidence type="ECO:0000256" key="2">
    <source>
        <dbReference type="ARBA" id="ARBA00022475"/>
    </source>
</evidence>
<dbReference type="PANTHER" id="PTHR22943:SF109">
    <property type="entry name" value="SEVEN TM RECEPTOR"/>
    <property type="match status" value="1"/>
</dbReference>
<keyword evidence="4" id="KW-0716">Sensory transduction</keyword>
<comment type="subcellular location">
    <subcellularLocation>
        <location evidence="1">Cell projection</location>
        <location evidence="1">Cilium membrane</location>
        <topology evidence="1">Multi-pass membrane protein</topology>
    </subcellularLocation>
</comment>
<keyword evidence="6" id="KW-0552">Olfaction</keyword>
<evidence type="ECO:0000313" key="20">
    <source>
        <dbReference type="EMBL" id="UMM33725.1"/>
    </source>
</evidence>
<evidence type="ECO:0000256" key="18">
    <source>
        <dbReference type="ARBA" id="ARBA00082489"/>
    </source>
</evidence>
<dbReference type="InterPro" id="IPR019428">
    <property type="entry name" value="7TM_GPCR_serpentine_rcpt_Str"/>
</dbReference>
<evidence type="ECO:0000256" key="11">
    <source>
        <dbReference type="ARBA" id="ARBA00023180"/>
    </source>
</evidence>
<evidence type="ECO:0000256" key="5">
    <source>
        <dbReference type="ARBA" id="ARBA00022692"/>
    </source>
</evidence>
<feature type="transmembrane region" description="Helical" evidence="19">
    <location>
        <begin position="139"/>
        <end position="164"/>
    </location>
</feature>
<evidence type="ECO:0000256" key="17">
    <source>
        <dbReference type="ARBA" id="ARBA00078653"/>
    </source>
</evidence>
<evidence type="ECO:0000256" key="1">
    <source>
        <dbReference type="ARBA" id="ARBA00004272"/>
    </source>
</evidence>
<accession>A0AAE9JKB4</accession>
<dbReference type="GO" id="GO:0006935">
    <property type="term" value="P:chemotaxis"/>
    <property type="evidence" value="ECO:0007669"/>
    <property type="project" value="UniProtKB-KW"/>
</dbReference>
<feature type="transmembrane region" description="Helical" evidence="19">
    <location>
        <begin position="12"/>
        <end position="35"/>
    </location>
</feature>
<evidence type="ECO:0000256" key="10">
    <source>
        <dbReference type="ARBA" id="ARBA00023170"/>
    </source>
</evidence>
<keyword evidence="21" id="KW-1185">Reference proteome</keyword>
<evidence type="ECO:0000256" key="6">
    <source>
        <dbReference type="ARBA" id="ARBA00022725"/>
    </source>
</evidence>
<keyword evidence="12" id="KW-0966">Cell projection</keyword>
<evidence type="ECO:0000256" key="13">
    <source>
        <dbReference type="ARBA" id="ARBA00054965"/>
    </source>
</evidence>
<comment type="subunit">
    <text evidence="15">Interacts with odr-4.</text>
</comment>
<sequence length="420" mass="48572">MLTVSNWKTFIELIQFGGGAIGVFLNFSLILLTYFRSPPHLGAYKYLMYYISGIPLLENYDTRIEDISYIIIWFHIANDEGILEPRWTTFIGIANLWFMATSSFVCVIFFGIKCYRKITRALKHSKMSSYYARSIQKQLFQALVLQTLVPVVLMYVPFGVLYVFPMLNIEVGFISTFVTATVEVYPAVDPLPTMFIVDNFRKTILCKNKRKIEDLVAAGAQARRWKFQNCRIGTKLFLIEKVFFRIPLLENYDTRVEDISYVIIWFYVANDEGILGPKWTTFIGVANLWFMVTSSFVCVIFFGIKCYRKITRALKHSKMSSYYARSIQKQLFQALVLQTLVPVVLMYVPFGVFYVFPMLNIEVGFISTFVTATIEVYPAVDPLPTMFIVDNFRKTILCGCKMPNKKEEVSEAQNRRQTVS</sequence>
<dbReference type="Pfam" id="PF10326">
    <property type="entry name" value="7TM_GPCR_Str"/>
    <property type="match status" value="3"/>
</dbReference>
<evidence type="ECO:0000256" key="15">
    <source>
        <dbReference type="ARBA" id="ARBA00064300"/>
    </source>
</evidence>
<dbReference type="FunFam" id="1.20.1070.10:FF:000128">
    <property type="entry name" value="Seven TM Receptor"/>
    <property type="match status" value="2"/>
</dbReference>
<evidence type="ECO:0000256" key="14">
    <source>
        <dbReference type="ARBA" id="ARBA00061678"/>
    </source>
</evidence>
<organism evidence="20 21">
    <name type="scientific">Caenorhabditis briggsae</name>
    <dbReference type="NCBI Taxonomy" id="6238"/>
    <lineage>
        <taxon>Eukaryota</taxon>
        <taxon>Metazoa</taxon>
        <taxon>Ecdysozoa</taxon>
        <taxon>Nematoda</taxon>
        <taxon>Chromadorea</taxon>
        <taxon>Rhabditida</taxon>
        <taxon>Rhabditina</taxon>
        <taxon>Rhabditomorpha</taxon>
        <taxon>Rhabditoidea</taxon>
        <taxon>Rhabditidae</taxon>
        <taxon>Peloderinae</taxon>
        <taxon>Caenorhabditis</taxon>
    </lineage>
</organism>
<comment type="similarity">
    <text evidence="14">Belongs to the nematode receptor-like protein str family.</text>
</comment>
<evidence type="ECO:0000256" key="9">
    <source>
        <dbReference type="ARBA" id="ARBA00023136"/>
    </source>
</evidence>